<keyword evidence="6 9" id="KW-0235">DNA replication</keyword>
<evidence type="ECO:0000256" key="8">
    <source>
        <dbReference type="ARBA" id="ARBA00023163"/>
    </source>
</evidence>
<gene>
    <name evidence="10" type="ORF">EDEG_02860</name>
</gene>
<dbReference type="Gene3D" id="3.90.920.10">
    <property type="entry name" value="DNA primase, PRIM domain"/>
    <property type="match status" value="1"/>
</dbReference>
<dbReference type="GO" id="GO:0003899">
    <property type="term" value="F:DNA-directed RNA polymerase activity"/>
    <property type="evidence" value="ECO:0007669"/>
    <property type="project" value="InterPro"/>
</dbReference>
<evidence type="ECO:0000313" key="10">
    <source>
        <dbReference type="EMBL" id="EJW02739.1"/>
    </source>
</evidence>
<evidence type="ECO:0000256" key="2">
    <source>
        <dbReference type="ARBA" id="ARBA00022478"/>
    </source>
</evidence>
<dbReference type="OrthoDB" id="19606at2759"/>
<accession>J9D5C9</accession>
<dbReference type="GO" id="GO:0046872">
    <property type="term" value="F:metal ion binding"/>
    <property type="evidence" value="ECO:0007669"/>
    <property type="project" value="UniProtKB-KW"/>
</dbReference>
<evidence type="ECO:0000256" key="6">
    <source>
        <dbReference type="ARBA" id="ARBA00022705"/>
    </source>
</evidence>
<comment type="similarity">
    <text evidence="1 9">Belongs to the eukaryotic-type primase small subunit family.</text>
</comment>
<dbReference type="FunCoup" id="J9D5C9">
    <property type="interactions" value="38"/>
</dbReference>
<comment type="caution">
    <text evidence="10">The sequence shown here is derived from an EMBL/GenBank/DDBJ whole genome shotgun (WGS) entry which is preliminary data.</text>
</comment>
<evidence type="ECO:0000256" key="4">
    <source>
        <dbReference type="ARBA" id="ARBA00022679"/>
    </source>
</evidence>
<reference evidence="11" key="2">
    <citation type="submission" date="2015-07" db="EMBL/GenBank/DDBJ databases">
        <title>Contrasting host-pathogen interactions and genome evolution in two generalist and specialist microsporidian pathogens of mosquitoes.</title>
        <authorList>
            <consortium name="The Broad Institute Genomics Platform"/>
            <consortium name="The Broad Institute Genome Sequencing Center for Infectious Disease"/>
            <person name="Cuomo C.A."/>
            <person name="Sanscrainte N.D."/>
            <person name="Goldberg J.M."/>
            <person name="Heiman D."/>
            <person name="Young S."/>
            <person name="Zeng Q."/>
            <person name="Becnel J.J."/>
            <person name="Birren B.W."/>
        </authorList>
    </citation>
    <scope>NUCLEOTIDE SEQUENCE [LARGE SCALE GENOMIC DNA]</scope>
    <source>
        <strain evidence="11">USNM 41457</strain>
    </source>
</reference>
<keyword evidence="11" id="KW-1185">Reference proteome</keyword>
<dbReference type="EMBL" id="AFBI03000058">
    <property type="protein sequence ID" value="EJW02739.1"/>
    <property type="molecule type" value="Genomic_DNA"/>
</dbReference>
<evidence type="ECO:0000256" key="9">
    <source>
        <dbReference type="RuleBase" id="RU003514"/>
    </source>
</evidence>
<dbReference type="HOGENOM" id="CLU_028288_3_2_1"/>
<dbReference type="PANTHER" id="PTHR10536">
    <property type="entry name" value="DNA PRIMASE SMALL SUBUNIT"/>
    <property type="match status" value="1"/>
</dbReference>
<protein>
    <recommendedName>
        <fullName evidence="9">DNA primase</fullName>
        <ecNumber evidence="9">2.7.7.-</ecNumber>
    </recommendedName>
</protein>
<keyword evidence="8" id="KW-0804">Transcription</keyword>
<dbReference type="STRING" id="1003232.J9D5C9"/>
<evidence type="ECO:0000256" key="1">
    <source>
        <dbReference type="ARBA" id="ARBA00009762"/>
    </source>
</evidence>
<dbReference type="VEuPathDB" id="MicrosporidiaDB:EDEG_02860"/>
<keyword evidence="3 9" id="KW-0639">Primosome</keyword>
<dbReference type="AlphaFoldDB" id="J9D5C9"/>
<sequence length="305" mass="35459">MNSGDSALVQNYYGSVFPVETLYKFLYESPNREFSMTLQGNKYVRALSFDSPQKMRSMLISKIPEKLDIGAVYSSAPAMGKEFHPIQKELVFDVDLTDYKRNCCNGKKICDLCFTLVKCSAKLMDYILTKIFGFKYILYVFSGGRGIHIWVCDEEARFLDDKERKGIINYVDFYNISNNESSTTSFHKTIDDEILNILKEYQYFFGDQNMNIEVDTKALIEYLYVKIDKNVTSEMKHLLKSPFSIHPISRRISVPLNIDNIDSIKIADLPFLDDIMTDESKIVPYLNYFNDFCDNLLEKKQHKMQ</sequence>
<keyword evidence="4 9" id="KW-0808">Transferase</keyword>
<dbReference type="GO" id="GO:0005658">
    <property type="term" value="C:alpha DNA polymerase:primase complex"/>
    <property type="evidence" value="ECO:0007669"/>
    <property type="project" value="UniProtKB-ARBA"/>
</dbReference>
<evidence type="ECO:0000313" key="11">
    <source>
        <dbReference type="Proteomes" id="UP000003163"/>
    </source>
</evidence>
<organism evidence="10 11">
    <name type="scientific">Edhazardia aedis (strain USNM 41457)</name>
    <name type="common">Microsporidian parasite</name>
    <dbReference type="NCBI Taxonomy" id="1003232"/>
    <lineage>
        <taxon>Eukaryota</taxon>
        <taxon>Fungi</taxon>
        <taxon>Fungi incertae sedis</taxon>
        <taxon>Microsporidia</taxon>
        <taxon>Edhazardia</taxon>
    </lineage>
</organism>
<dbReference type="Proteomes" id="UP000003163">
    <property type="component" value="Unassembled WGS sequence"/>
</dbReference>
<dbReference type="Pfam" id="PF01896">
    <property type="entry name" value="DNA_primase_S"/>
    <property type="match status" value="1"/>
</dbReference>
<dbReference type="InterPro" id="IPR002755">
    <property type="entry name" value="DNA_primase_S"/>
</dbReference>
<dbReference type="SUPFAM" id="SSF56747">
    <property type="entry name" value="Prim-pol domain"/>
    <property type="match status" value="1"/>
</dbReference>
<name>J9D5C9_EDHAE</name>
<dbReference type="GO" id="GO:0006269">
    <property type="term" value="P:DNA replication, synthesis of primer"/>
    <property type="evidence" value="ECO:0007669"/>
    <property type="project" value="UniProtKB-KW"/>
</dbReference>
<dbReference type="InParanoid" id="J9D5C9"/>
<proteinExistence type="inferred from homology"/>
<evidence type="ECO:0000256" key="5">
    <source>
        <dbReference type="ARBA" id="ARBA00022695"/>
    </source>
</evidence>
<evidence type="ECO:0000256" key="7">
    <source>
        <dbReference type="ARBA" id="ARBA00022723"/>
    </source>
</evidence>
<keyword evidence="7" id="KW-0479">Metal-binding</keyword>
<dbReference type="CDD" id="cd04860">
    <property type="entry name" value="AE_Prim_S"/>
    <property type="match status" value="1"/>
</dbReference>
<dbReference type="EC" id="2.7.7.-" evidence="9"/>
<reference evidence="10 11" key="1">
    <citation type="submission" date="2011-08" db="EMBL/GenBank/DDBJ databases">
        <authorList>
            <person name="Liu Z.J."/>
            <person name="Shi F.L."/>
            <person name="Lu J.Q."/>
            <person name="Li M."/>
            <person name="Wang Z.L."/>
        </authorList>
    </citation>
    <scope>NUCLEOTIDE SEQUENCE [LARGE SCALE GENOMIC DNA]</scope>
    <source>
        <strain evidence="10 11">USNM 41457</strain>
    </source>
</reference>
<keyword evidence="2 9" id="KW-0240">DNA-directed RNA polymerase</keyword>
<evidence type="ECO:0000256" key="3">
    <source>
        <dbReference type="ARBA" id="ARBA00022515"/>
    </source>
</evidence>
<dbReference type="OMA" id="GRGVHCW"/>
<dbReference type="InterPro" id="IPR014052">
    <property type="entry name" value="DNA_primase_ssu_euk/arc"/>
</dbReference>
<keyword evidence="5" id="KW-0548">Nucleotidyltransferase</keyword>